<dbReference type="EMBL" id="JBIAZU010000008">
    <property type="protein sequence ID" value="MFF5296060.1"/>
    <property type="molecule type" value="Genomic_DNA"/>
</dbReference>
<keyword evidence="3" id="KW-1185">Reference proteome</keyword>
<comment type="caution">
    <text evidence="2">The sequence shown here is derived from an EMBL/GenBank/DDBJ whole genome shotgun (WGS) entry which is preliminary data.</text>
</comment>
<dbReference type="Proteomes" id="UP001602245">
    <property type="component" value="Unassembled WGS sequence"/>
</dbReference>
<sequence>MLTDRPIFVVGCPRSGTTMLQLMLHAHPRIALPPENRFVLPAYHRRHEFGDLRDPANRRDLARWIATTPQFADLGLDEERVVDAVIGAPPTLGSALGTVFRLYAERFGKPRWGDKRPAYLRHLPELLRMFPDAQVVNILRDGRDCVASLKEAPWSSPDFTSHVDAWARSADASLRAARRYGPDTYHALRYEDLVEDPENELRTLCRFLGEEYDAAMAHPQQVAAVAVPDYKTWHTRTRESVTTTRVRSWRQRLTAAEIERCEAVFGDRLAQFGYDPSTGALPTAADRVARASLAVRDRLGPMRGAVRDARAALRHRHRGPAIAARLTSGQQAR</sequence>
<evidence type="ECO:0000313" key="3">
    <source>
        <dbReference type="Proteomes" id="UP001602245"/>
    </source>
</evidence>
<dbReference type="InterPro" id="IPR027417">
    <property type="entry name" value="P-loop_NTPase"/>
</dbReference>
<dbReference type="GO" id="GO:0016740">
    <property type="term" value="F:transferase activity"/>
    <property type="evidence" value="ECO:0007669"/>
    <property type="project" value="UniProtKB-KW"/>
</dbReference>
<dbReference type="Pfam" id="PF13469">
    <property type="entry name" value="Sulfotransfer_3"/>
    <property type="match status" value="1"/>
</dbReference>
<dbReference type="Gene3D" id="3.40.50.300">
    <property type="entry name" value="P-loop containing nucleotide triphosphate hydrolases"/>
    <property type="match status" value="1"/>
</dbReference>
<dbReference type="PANTHER" id="PTHR12788:SF10">
    <property type="entry name" value="PROTEIN-TYROSINE SULFOTRANSFERASE"/>
    <property type="match status" value="1"/>
</dbReference>
<dbReference type="InterPro" id="IPR026634">
    <property type="entry name" value="TPST-like"/>
</dbReference>
<name>A0ABW6WS68_9ACTN</name>
<proteinExistence type="predicted"/>
<evidence type="ECO:0000313" key="2">
    <source>
        <dbReference type="EMBL" id="MFF5296060.1"/>
    </source>
</evidence>
<protein>
    <submittedName>
        <fullName evidence="2">Sulfotransferase family protein</fullName>
        <ecNumber evidence="2">2.8.2.-</ecNumber>
    </submittedName>
</protein>
<accession>A0ABW6WS68</accession>
<organism evidence="2 3">
    <name type="scientific">Paractinoplanes globisporus</name>
    <dbReference type="NCBI Taxonomy" id="113565"/>
    <lineage>
        <taxon>Bacteria</taxon>
        <taxon>Bacillati</taxon>
        <taxon>Actinomycetota</taxon>
        <taxon>Actinomycetes</taxon>
        <taxon>Micromonosporales</taxon>
        <taxon>Micromonosporaceae</taxon>
        <taxon>Paractinoplanes</taxon>
    </lineage>
</organism>
<dbReference type="RefSeq" id="WP_020516263.1">
    <property type="nucleotide sequence ID" value="NZ_JBIAZU010000008.1"/>
</dbReference>
<dbReference type="PANTHER" id="PTHR12788">
    <property type="entry name" value="PROTEIN-TYROSINE SULFOTRANSFERASE 2"/>
    <property type="match status" value="1"/>
</dbReference>
<reference evidence="2 3" key="1">
    <citation type="submission" date="2024-10" db="EMBL/GenBank/DDBJ databases">
        <title>The Natural Products Discovery Center: Release of the First 8490 Sequenced Strains for Exploring Actinobacteria Biosynthetic Diversity.</title>
        <authorList>
            <person name="Kalkreuter E."/>
            <person name="Kautsar S.A."/>
            <person name="Yang D."/>
            <person name="Bader C.D."/>
            <person name="Teijaro C.N."/>
            <person name="Fluegel L."/>
            <person name="Davis C.M."/>
            <person name="Simpson J.R."/>
            <person name="Lauterbach L."/>
            <person name="Steele A.D."/>
            <person name="Gui C."/>
            <person name="Meng S."/>
            <person name="Li G."/>
            <person name="Viehrig K."/>
            <person name="Ye F."/>
            <person name="Su P."/>
            <person name="Kiefer A.F."/>
            <person name="Nichols A."/>
            <person name="Cepeda A.J."/>
            <person name="Yan W."/>
            <person name="Fan B."/>
            <person name="Jiang Y."/>
            <person name="Adhikari A."/>
            <person name="Zheng C.-J."/>
            <person name="Schuster L."/>
            <person name="Cowan T.M."/>
            <person name="Smanski M.J."/>
            <person name="Chevrette M.G."/>
            <person name="De Carvalho L.P.S."/>
            <person name="Shen B."/>
        </authorList>
    </citation>
    <scope>NUCLEOTIDE SEQUENCE [LARGE SCALE GENOMIC DNA]</scope>
    <source>
        <strain evidence="2 3">NPDC000087</strain>
    </source>
</reference>
<gene>
    <name evidence="2" type="ORF">ACFY35_42060</name>
</gene>
<dbReference type="SUPFAM" id="SSF52540">
    <property type="entry name" value="P-loop containing nucleoside triphosphate hydrolases"/>
    <property type="match status" value="1"/>
</dbReference>
<dbReference type="EC" id="2.8.2.-" evidence="2"/>
<keyword evidence="1 2" id="KW-0808">Transferase</keyword>
<evidence type="ECO:0000256" key="1">
    <source>
        <dbReference type="ARBA" id="ARBA00022679"/>
    </source>
</evidence>